<dbReference type="Proteomes" id="UP000184231">
    <property type="component" value="Unassembled WGS sequence"/>
</dbReference>
<dbReference type="SUPFAM" id="SSF160379">
    <property type="entry name" value="SP0830-like"/>
    <property type="match status" value="1"/>
</dbReference>
<dbReference type="PIRSF" id="PIRSF008502">
    <property type="entry name" value="UCP008502"/>
    <property type="match status" value="1"/>
</dbReference>
<protein>
    <submittedName>
        <fullName evidence="2">Uncharacterized conserved protein, DUF1697 family</fullName>
    </submittedName>
</protein>
<keyword evidence="1" id="KW-0472">Membrane</keyword>
<evidence type="ECO:0000313" key="3">
    <source>
        <dbReference type="Proteomes" id="UP000184231"/>
    </source>
</evidence>
<gene>
    <name evidence="2" type="ORF">SAMN04487911_11629</name>
</gene>
<accession>A0A1M6I412</accession>
<sequence length="207" mass="23648">MIFKIIKYVLQFSIFLAILEENYFYIIAMPIFVAFLRGINVSGQKKIKMAKLRQLLEDSGFLNVKSYLQSGNIVFEFQGVAIAFIEVKIKDAIESSFGFEVEVLVKTLSQLTEIVKNWPFEKEGGAGLKKNYFVLLNTEPNPGLAQELSAESFPNEQFLIADQCIYLKCHNGYGRAKCNNNFFERKLKLIATTRNFTTMERLLALAK</sequence>
<dbReference type="EMBL" id="FQYX01000016">
    <property type="protein sequence ID" value="SHJ29201.1"/>
    <property type="molecule type" value="Genomic_DNA"/>
</dbReference>
<dbReference type="Gene3D" id="3.30.70.1280">
    <property type="entry name" value="SP0830-like domains"/>
    <property type="match status" value="1"/>
</dbReference>
<evidence type="ECO:0000256" key="1">
    <source>
        <dbReference type="SAM" id="Phobius"/>
    </source>
</evidence>
<dbReference type="PANTHER" id="PTHR36439">
    <property type="entry name" value="BLL4334 PROTEIN"/>
    <property type="match status" value="1"/>
</dbReference>
<evidence type="ECO:0000313" key="2">
    <source>
        <dbReference type="EMBL" id="SHJ29201.1"/>
    </source>
</evidence>
<dbReference type="PANTHER" id="PTHR36439:SF1">
    <property type="entry name" value="DUF1697 DOMAIN-CONTAINING PROTEIN"/>
    <property type="match status" value="1"/>
</dbReference>
<proteinExistence type="predicted"/>
<reference evidence="2 3" key="1">
    <citation type="submission" date="2016-11" db="EMBL/GenBank/DDBJ databases">
        <authorList>
            <person name="Jaros S."/>
            <person name="Januszkiewicz K."/>
            <person name="Wedrychowicz H."/>
        </authorList>
    </citation>
    <scope>NUCLEOTIDE SEQUENCE [LARGE SCALE GENOMIC DNA]</scope>
    <source>
        <strain evidence="2 3">CGMCC 1.8863</strain>
    </source>
</reference>
<dbReference type="STRING" id="558155.SAMN04487911_11629"/>
<feature type="transmembrane region" description="Helical" evidence="1">
    <location>
        <begin position="23"/>
        <end position="43"/>
    </location>
</feature>
<dbReference type="AlphaFoldDB" id="A0A1M6I412"/>
<keyword evidence="3" id="KW-1185">Reference proteome</keyword>
<dbReference type="InterPro" id="IPR012545">
    <property type="entry name" value="DUF1697"/>
</dbReference>
<name>A0A1M6I412_9FLAO</name>
<keyword evidence="1" id="KW-1133">Transmembrane helix</keyword>
<dbReference type="Pfam" id="PF08002">
    <property type="entry name" value="DUF1697"/>
    <property type="match status" value="1"/>
</dbReference>
<organism evidence="2 3">
    <name type="scientific">Arenibacter nanhaiticus</name>
    <dbReference type="NCBI Taxonomy" id="558155"/>
    <lineage>
        <taxon>Bacteria</taxon>
        <taxon>Pseudomonadati</taxon>
        <taxon>Bacteroidota</taxon>
        <taxon>Flavobacteriia</taxon>
        <taxon>Flavobacteriales</taxon>
        <taxon>Flavobacteriaceae</taxon>
        <taxon>Arenibacter</taxon>
    </lineage>
</organism>
<keyword evidence="1" id="KW-0812">Transmembrane</keyword>